<keyword evidence="1" id="KW-1133">Transmembrane helix</keyword>
<feature type="transmembrane region" description="Helical" evidence="1">
    <location>
        <begin position="90"/>
        <end position="113"/>
    </location>
</feature>
<evidence type="ECO:0000313" key="3">
    <source>
        <dbReference type="Proteomes" id="UP001321047"/>
    </source>
</evidence>
<dbReference type="AlphaFoldDB" id="A0AAP3E6J3"/>
<organism evidence="2 3">
    <name type="scientific">Natronosalvus hydrolyticus</name>
    <dbReference type="NCBI Taxonomy" id="2979988"/>
    <lineage>
        <taxon>Archaea</taxon>
        <taxon>Methanobacteriati</taxon>
        <taxon>Methanobacteriota</taxon>
        <taxon>Stenosarchaea group</taxon>
        <taxon>Halobacteria</taxon>
        <taxon>Halobacteriales</taxon>
        <taxon>Natrialbaceae</taxon>
        <taxon>Natronosalvus</taxon>
    </lineage>
</organism>
<feature type="transmembrane region" description="Helical" evidence="1">
    <location>
        <begin position="55"/>
        <end position="78"/>
    </location>
</feature>
<evidence type="ECO:0000313" key="2">
    <source>
        <dbReference type="EMBL" id="MCU4752546.1"/>
    </source>
</evidence>
<gene>
    <name evidence="2" type="ORF">OB919_11185</name>
</gene>
<evidence type="ECO:0000256" key="1">
    <source>
        <dbReference type="SAM" id="Phobius"/>
    </source>
</evidence>
<name>A0AAP3E6J3_9EURY</name>
<proteinExistence type="predicted"/>
<feature type="transmembrane region" description="Helical" evidence="1">
    <location>
        <begin position="129"/>
        <end position="148"/>
    </location>
</feature>
<dbReference type="Proteomes" id="UP001321047">
    <property type="component" value="Unassembled WGS sequence"/>
</dbReference>
<reference evidence="2 3" key="1">
    <citation type="submission" date="2022-09" db="EMBL/GenBank/DDBJ databases">
        <title>Enrichment on poylsaccharides allowed isolation of novel metabolic and taxonomic groups of Haloarchaea.</title>
        <authorList>
            <person name="Sorokin D.Y."/>
            <person name="Elcheninov A.G."/>
            <person name="Khizhniak T.V."/>
            <person name="Kolganova T.V."/>
            <person name="Kublanov I.V."/>
        </authorList>
    </citation>
    <scope>NUCLEOTIDE SEQUENCE [LARGE SCALE GENOMIC DNA]</scope>
    <source>
        <strain evidence="2 3">AArc-curdl1</strain>
    </source>
</reference>
<feature type="transmembrane region" description="Helical" evidence="1">
    <location>
        <begin position="160"/>
        <end position="182"/>
    </location>
</feature>
<keyword evidence="1" id="KW-0472">Membrane</keyword>
<protein>
    <submittedName>
        <fullName evidence="2">Uncharacterized protein</fullName>
    </submittedName>
</protein>
<keyword evidence="1" id="KW-0812">Transmembrane</keyword>
<dbReference type="EMBL" id="JAOPJZ010000007">
    <property type="protein sequence ID" value="MCU4752546.1"/>
    <property type="molecule type" value="Genomic_DNA"/>
</dbReference>
<comment type="caution">
    <text evidence="2">The sequence shown here is derived from an EMBL/GenBank/DDBJ whole genome shotgun (WGS) entry which is preliminary data.</text>
</comment>
<keyword evidence="3" id="KW-1185">Reference proteome</keyword>
<accession>A0AAP3E6J3</accession>
<sequence length="187" mass="19913">MVDAISHDLYEVSNSRERRIRQLCYPFSHSIILMKSVFNSLGKITPRSIHTSLQLGIAALGTIMILGSLAWFAIIFFAMPQSDSGFAEGLAIVVFGLYVLAGFVVLAVGLLIPQRANDGIRFAPRQRKLLAYGAIAPVVSVLLIPIGATIAPPLAEPVNIVLVAVLVGLILSGPLATLGVVIGKLKE</sequence>
<dbReference type="RefSeq" id="WP_342808877.1">
    <property type="nucleotide sequence ID" value="NZ_JAOPJZ010000007.1"/>
</dbReference>